<feature type="binding site" evidence="10">
    <location>
        <position position="220"/>
    </location>
    <ligand>
        <name>IMP</name>
        <dbReference type="ChEBI" id="CHEBI:58053"/>
    </ligand>
</feature>
<dbReference type="Pfam" id="PF00709">
    <property type="entry name" value="Adenylsucc_synt"/>
    <property type="match status" value="1"/>
</dbReference>
<proteinExistence type="inferred from homology"/>
<feature type="active site" description="Proton donor" evidence="10">
    <location>
        <position position="40"/>
    </location>
</feature>
<dbReference type="GO" id="GO:0046040">
    <property type="term" value="P:IMP metabolic process"/>
    <property type="evidence" value="ECO:0007669"/>
    <property type="project" value="TreeGrafter"/>
</dbReference>
<evidence type="ECO:0000256" key="6">
    <source>
        <dbReference type="ARBA" id="ARBA00022741"/>
    </source>
</evidence>
<dbReference type="GO" id="GO:0005525">
    <property type="term" value="F:GTP binding"/>
    <property type="evidence" value="ECO:0007669"/>
    <property type="project" value="UniProtKB-UniRule"/>
</dbReference>
<comment type="cofactor">
    <cofactor evidence="10">
        <name>Mg(2+)</name>
        <dbReference type="ChEBI" id="CHEBI:18420"/>
    </cofactor>
    <text evidence="10">Binds 1 Mg(2+) ion per subunit.</text>
</comment>
<dbReference type="InterPro" id="IPR018220">
    <property type="entry name" value="Adenylosuccin_syn_GTP-bd"/>
</dbReference>
<keyword evidence="6 10" id="KW-0547">Nucleotide-binding</keyword>
<feature type="binding site" evidence="10">
    <location>
        <position position="39"/>
    </location>
    <ligand>
        <name>Mg(2+)</name>
        <dbReference type="ChEBI" id="CHEBI:18420"/>
    </ligand>
</feature>
<keyword evidence="8 10" id="KW-0460">Magnesium</keyword>
<reference evidence="12" key="1">
    <citation type="journal article" date="2020" name="bioRxiv">
        <title>Whole genome comparisons of ergot fungi reveals the divergence and evolution of species within the genus Claviceps are the result of varying mechanisms driving genome evolution and host range expansion.</title>
        <authorList>
            <person name="Wyka S.A."/>
            <person name="Mondo S.J."/>
            <person name="Liu M."/>
            <person name="Dettman J."/>
            <person name="Nalam V."/>
            <person name="Broders K.D."/>
        </authorList>
    </citation>
    <scope>NUCLEOTIDE SEQUENCE</scope>
    <source>
        <strain evidence="12">CCC 489</strain>
    </source>
</reference>
<evidence type="ECO:0000313" key="13">
    <source>
        <dbReference type="Proteomes" id="UP000811619"/>
    </source>
</evidence>
<feature type="binding site" evidence="10">
    <location>
        <begin position="12"/>
        <end position="15"/>
    </location>
    <ligand>
        <name>IMP</name>
        <dbReference type="ChEBI" id="CHEBI:58053"/>
    </ligand>
</feature>
<feature type="binding site" evidence="10">
    <location>
        <position position="128"/>
    </location>
    <ligand>
        <name>IMP</name>
        <dbReference type="ChEBI" id="CHEBI:58053"/>
    </ligand>
</feature>
<feature type="binding site" evidence="10">
    <location>
        <position position="301"/>
    </location>
    <ligand>
        <name>GTP</name>
        <dbReference type="ChEBI" id="CHEBI:37565"/>
    </ligand>
</feature>
<evidence type="ECO:0000256" key="5">
    <source>
        <dbReference type="ARBA" id="ARBA00022723"/>
    </source>
</evidence>
<dbReference type="InterPro" id="IPR042109">
    <property type="entry name" value="Adenylosuccinate_synth_dom1"/>
</dbReference>
<dbReference type="PANTHER" id="PTHR11846">
    <property type="entry name" value="ADENYLOSUCCINATE SYNTHETASE"/>
    <property type="match status" value="1"/>
</dbReference>
<evidence type="ECO:0000256" key="8">
    <source>
        <dbReference type="ARBA" id="ARBA00022842"/>
    </source>
</evidence>
<protein>
    <recommendedName>
        <fullName evidence="10 11">Adenylosuccinate synthetase</fullName>
        <shortName evidence="10">AMPSase</shortName>
        <shortName evidence="10">AdSS</shortName>
        <ecNumber evidence="10 11">6.3.4.4</ecNumber>
    </recommendedName>
    <alternativeName>
        <fullName evidence="10">IMP--aspartate ligase</fullName>
    </alternativeName>
</protein>
<evidence type="ECO:0000256" key="2">
    <source>
        <dbReference type="ARBA" id="ARBA00011738"/>
    </source>
</evidence>
<comment type="pathway">
    <text evidence="10 11">Purine metabolism; AMP biosynthesis via de novo pathway; AMP from IMP: step 1/2.</text>
</comment>
<feature type="active site" description="Proton acceptor" evidence="10">
    <location>
        <position position="12"/>
    </location>
</feature>
<dbReference type="InterPro" id="IPR001114">
    <property type="entry name" value="Adenylosuccinate_synthetase"/>
</dbReference>
<dbReference type="FunFam" id="3.90.170.10:FF:000001">
    <property type="entry name" value="Adenylosuccinate synthetase"/>
    <property type="match status" value="1"/>
</dbReference>
<gene>
    <name evidence="12" type="ORF">E4U42_003892</name>
</gene>
<feature type="binding site" evidence="10">
    <location>
        <begin position="11"/>
        <end position="17"/>
    </location>
    <ligand>
        <name>GTP</name>
        <dbReference type="ChEBI" id="CHEBI:37565"/>
    </ligand>
</feature>
<dbReference type="InterPro" id="IPR042110">
    <property type="entry name" value="Adenylosuccinate_synth_dom2"/>
</dbReference>
<dbReference type="GO" id="GO:0004019">
    <property type="term" value="F:adenylosuccinate synthase activity"/>
    <property type="evidence" value="ECO:0007669"/>
    <property type="project" value="UniProtKB-UniRule"/>
</dbReference>
<dbReference type="EMBL" id="SRPY01000331">
    <property type="protein sequence ID" value="KAG5925854.1"/>
    <property type="molecule type" value="Genomic_DNA"/>
</dbReference>
<evidence type="ECO:0000256" key="1">
    <source>
        <dbReference type="ARBA" id="ARBA00003779"/>
    </source>
</evidence>
<dbReference type="SUPFAM" id="SSF52540">
    <property type="entry name" value="P-loop containing nucleoside triphosphate hydrolases"/>
    <property type="match status" value="1"/>
</dbReference>
<dbReference type="CDD" id="cd03108">
    <property type="entry name" value="AdSS"/>
    <property type="match status" value="1"/>
</dbReference>
<evidence type="ECO:0000256" key="4">
    <source>
        <dbReference type="ARBA" id="ARBA00022598"/>
    </source>
</evidence>
<comment type="subcellular location">
    <subcellularLocation>
        <location evidence="10">Cytoplasm</location>
    </subcellularLocation>
</comment>
<dbReference type="Gene3D" id="3.40.440.10">
    <property type="entry name" value="Adenylosuccinate Synthetase, subunit A, domain 1"/>
    <property type="match status" value="1"/>
</dbReference>
<keyword evidence="3 10" id="KW-0963">Cytoplasm</keyword>
<sequence>MATIVLGSQWGDEGKGKLTDILCSNTKLCARAAGGHNAGHSIIANGVSYSFHLLPSGLVNPHCVNLIGSGVLFHVPSFFKELGELQKKGLDTTDRILVSDRCQVNFDLHAAVDGLEEIELGERKIGTTGRGIGPSASTKFARSGVRVHEIFDEPTFERKLRQLASSYKKRYGDLLKYDVEEEISRFKEYRVKLAPYCIDAVQFMKDAQDRNEKILIEAANALMLDIDYGTYPYVTSSNTGLGGIITGLAINPTKIENVIGVVKAYTTRVGGGPFKTEDLEEAGTKLQDIGREWGVSTGRKRRCGWLDLVVLKYSTAINHYTLLNLTKLDVLDTFPVIKVAVAYKSPEGQELDYFPADLGYLDKCDVVYKEFEGWQKPTTHAKTYYDLPKQAREYVEFIESFVGVKIAWIGTGPSRDDMISRAL</sequence>
<evidence type="ECO:0000256" key="10">
    <source>
        <dbReference type="HAMAP-Rule" id="MF_03125"/>
    </source>
</evidence>
<comment type="function">
    <text evidence="11">Plays an important role in the de novo pathway of purine nucleotide biosynthesis.</text>
</comment>
<feature type="binding site" evidence="10">
    <location>
        <begin position="410"/>
        <end position="412"/>
    </location>
    <ligand>
        <name>GTP</name>
        <dbReference type="ChEBI" id="CHEBI:37565"/>
    </ligand>
</feature>
<comment type="similarity">
    <text evidence="10 11">Belongs to the adenylosuccinate synthetase family.</text>
</comment>
<dbReference type="HAMAP" id="MF_00011">
    <property type="entry name" value="Adenylosucc_synth"/>
    <property type="match status" value="1"/>
</dbReference>
<keyword evidence="4 10" id="KW-0436">Ligase</keyword>
<dbReference type="UniPathway" id="UPA00075">
    <property type="reaction ID" value="UER00335"/>
</dbReference>
<feature type="binding site" evidence="10">
    <location>
        <begin position="37"/>
        <end position="40"/>
    </location>
    <ligand>
        <name>IMP</name>
        <dbReference type="ChEBI" id="CHEBI:58053"/>
    </ligand>
</feature>
<dbReference type="GO" id="GO:0000287">
    <property type="term" value="F:magnesium ion binding"/>
    <property type="evidence" value="ECO:0007669"/>
    <property type="project" value="UniProtKB-UniRule"/>
</dbReference>
<dbReference type="NCBIfam" id="TIGR00184">
    <property type="entry name" value="purA"/>
    <property type="match status" value="1"/>
</dbReference>
<feature type="binding site" evidence="10">
    <location>
        <begin position="295"/>
        <end position="301"/>
    </location>
    <ligand>
        <name>substrate</name>
    </ligand>
</feature>
<dbReference type="PANTHER" id="PTHR11846:SF0">
    <property type="entry name" value="ADENYLOSUCCINATE SYNTHETASE"/>
    <property type="match status" value="1"/>
</dbReference>
<comment type="caution">
    <text evidence="12">The sequence shown here is derived from an EMBL/GenBank/DDBJ whole genome shotgun (WGS) entry which is preliminary data.</text>
</comment>
<feature type="binding site" evidence="10">
    <location>
        <position position="235"/>
    </location>
    <ligand>
        <name>IMP</name>
        <dbReference type="ChEBI" id="CHEBI:58053"/>
    </ligand>
</feature>
<accession>A0A8K0J6B3</accession>
<feature type="binding site" evidence="10">
    <location>
        <begin position="39"/>
        <end position="41"/>
    </location>
    <ligand>
        <name>GTP</name>
        <dbReference type="ChEBI" id="CHEBI:37565"/>
    </ligand>
</feature>
<feature type="binding site" evidence="10">
    <location>
        <position position="142"/>
    </location>
    <ligand>
        <name>IMP</name>
        <dbReference type="ChEBI" id="CHEBI:58053"/>
        <note>ligand shared between dimeric partners</note>
    </ligand>
</feature>
<dbReference type="Gene3D" id="1.10.300.10">
    <property type="entry name" value="Adenylosuccinate Synthetase, subunit A, domain 2"/>
    <property type="match status" value="1"/>
</dbReference>
<keyword evidence="13" id="KW-1185">Reference proteome</keyword>
<evidence type="ECO:0000256" key="9">
    <source>
        <dbReference type="ARBA" id="ARBA00023134"/>
    </source>
</evidence>
<dbReference type="InterPro" id="IPR027417">
    <property type="entry name" value="P-loop_NTPase"/>
</dbReference>
<feature type="binding site" evidence="10">
    <location>
        <position position="12"/>
    </location>
    <ligand>
        <name>Mg(2+)</name>
        <dbReference type="ChEBI" id="CHEBI:18420"/>
    </ligand>
</feature>
<dbReference type="FunFam" id="1.10.300.10:FF:000001">
    <property type="entry name" value="Adenylosuccinate synthetase"/>
    <property type="match status" value="1"/>
</dbReference>
<comment type="catalytic activity">
    <reaction evidence="10 11">
        <text>IMP + L-aspartate + GTP = N(6)-(1,2-dicarboxyethyl)-AMP + GDP + phosphate + 2 H(+)</text>
        <dbReference type="Rhea" id="RHEA:15753"/>
        <dbReference type="ChEBI" id="CHEBI:15378"/>
        <dbReference type="ChEBI" id="CHEBI:29991"/>
        <dbReference type="ChEBI" id="CHEBI:37565"/>
        <dbReference type="ChEBI" id="CHEBI:43474"/>
        <dbReference type="ChEBI" id="CHEBI:57567"/>
        <dbReference type="ChEBI" id="CHEBI:58053"/>
        <dbReference type="ChEBI" id="CHEBI:58189"/>
        <dbReference type="EC" id="6.3.4.4"/>
    </reaction>
</comment>
<dbReference type="Gene3D" id="3.90.170.10">
    <property type="entry name" value="Adenylosuccinate Synthetase, subunit A, domain 3"/>
    <property type="match status" value="1"/>
</dbReference>
<evidence type="ECO:0000256" key="7">
    <source>
        <dbReference type="ARBA" id="ARBA00022755"/>
    </source>
</evidence>
<feature type="binding site" evidence="10">
    <location>
        <begin position="327"/>
        <end position="329"/>
    </location>
    <ligand>
        <name>GTP</name>
        <dbReference type="ChEBI" id="CHEBI:37565"/>
    </ligand>
</feature>
<evidence type="ECO:0000256" key="11">
    <source>
        <dbReference type="RuleBase" id="RU000520"/>
    </source>
</evidence>
<dbReference type="AlphaFoldDB" id="A0A8K0J6B3"/>
<keyword evidence="7 10" id="KW-0658">Purine biosynthesis</keyword>
<comment type="function">
    <text evidence="1">Plays an important role in the de novo pathway and in the salvage pathway of purine nucleotide biosynthesis. Catalyzes the first committed step in the biosynthesis of AMP from IMP.</text>
</comment>
<dbReference type="SMART" id="SM00788">
    <property type="entry name" value="Adenylsucc_synt"/>
    <property type="match status" value="1"/>
</dbReference>
<dbReference type="InterPro" id="IPR042111">
    <property type="entry name" value="Adenylosuccinate_synth_dom3"/>
</dbReference>
<organism evidence="12 13">
    <name type="scientific">Claviceps africana</name>
    <dbReference type="NCBI Taxonomy" id="83212"/>
    <lineage>
        <taxon>Eukaryota</taxon>
        <taxon>Fungi</taxon>
        <taxon>Dikarya</taxon>
        <taxon>Ascomycota</taxon>
        <taxon>Pezizomycotina</taxon>
        <taxon>Sordariomycetes</taxon>
        <taxon>Hypocreomycetidae</taxon>
        <taxon>Hypocreales</taxon>
        <taxon>Clavicipitaceae</taxon>
        <taxon>Claviceps</taxon>
    </lineage>
</organism>
<dbReference type="Proteomes" id="UP000811619">
    <property type="component" value="Unassembled WGS sequence"/>
</dbReference>
<keyword evidence="5 10" id="KW-0479">Metal-binding</keyword>
<evidence type="ECO:0000256" key="3">
    <source>
        <dbReference type="ARBA" id="ARBA00022490"/>
    </source>
</evidence>
<dbReference type="NCBIfam" id="NF002223">
    <property type="entry name" value="PRK01117.1"/>
    <property type="match status" value="1"/>
</dbReference>
<dbReference type="OrthoDB" id="10265645at2759"/>
<comment type="function">
    <text evidence="10">Plays an important role in the de novo pathway and in the salvage pathway of purine nucleotide biosynthesis. Catalyzes the first commited step in the biosynthesis of AMP from IMP.</text>
</comment>
<comment type="subunit">
    <text evidence="2 10">Homodimer.</text>
</comment>
<dbReference type="EC" id="6.3.4.4" evidence="10 11"/>
<dbReference type="GO" id="GO:0044208">
    <property type="term" value="P:'de novo' AMP biosynthetic process"/>
    <property type="evidence" value="ECO:0007669"/>
    <property type="project" value="UniProtKB-UniRule"/>
</dbReference>
<keyword evidence="9 10" id="KW-0342">GTP-binding</keyword>
<name>A0A8K0J6B3_9HYPO</name>
<feature type="binding site" evidence="10">
    <location>
        <position position="299"/>
    </location>
    <ligand>
        <name>IMP</name>
        <dbReference type="ChEBI" id="CHEBI:58053"/>
    </ligand>
</feature>
<dbReference type="PROSITE" id="PS01266">
    <property type="entry name" value="ADENYLOSUCCIN_SYN_1"/>
    <property type="match status" value="1"/>
</dbReference>
<dbReference type="GO" id="GO:0005737">
    <property type="term" value="C:cytoplasm"/>
    <property type="evidence" value="ECO:0007669"/>
    <property type="project" value="UniProtKB-SubCell"/>
</dbReference>
<evidence type="ECO:0000313" key="12">
    <source>
        <dbReference type="EMBL" id="KAG5925854.1"/>
    </source>
</evidence>